<dbReference type="InParanoid" id="H0EQS8"/>
<dbReference type="EMBL" id="AGUE01000127">
    <property type="protein sequence ID" value="EHK99114.1"/>
    <property type="molecule type" value="Genomic_DNA"/>
</dbReference>
<evidence type="ECO:0000313" key="3">
    <source>
        <dbReference type="Proteomes" id="UP000005446"/>
    </source>
</evidence>
<protein>
    <submittedName>
        <fullName evidence="2">Uncharacterized protein</fullName>
    </submittedName>
</protein>
<accession>H0EQS8</accession>
<feature type="compositionally biased region" description="Pro residues" evidence="1">
    <location>
        <begin position="66"/>
        <end position="96"/>
    </location>
</feature>
<proteinExistence type="predicted"/>
<dbReference type="Proteomes" id="UP000005446">
    <property type="component" value="Unassembled WGS sequence"/>
</dbReference>
<feature type="region of interest" description="Disordered" evidence="1">
    <location>
        <begin position="33"/>
        <end position="96"/>
    </location>
</feature>
<dbReference type="AlphaFoldDB" id="H0EQS8"/>
<name>H0EQS8_GLAL7</name>
<comment type="caution">
    <text evidence="2">The sequence shown here is derived from an EMBL/GenBank/DDBJ whole genome shotgun (WGS) entry which is preliminary data.</text>
</comment>
<sequence length="96" mass="10125">MWELPFGVSNTKTNPSALVKGILSLSLPETIESDLEPAIDSPDHPSPSNIPSQHHRPPLKMSTPAKPHPSPTPQRHPPPSSSPPSSPSPPPSAPPT</sequence>
<evidence type="ECO:0000256" key="1">
    <source>
        <dbReference type="SAM" id="MobiDB-lite"/>
    </source>
</evidence>
<reference evidence="2 3" key="1">
    <citation type="journal article" date="2012" name="Eukaryot. Cell">
        <title>Genome sequence of the fungus Glarea lozoyensis: the first genome sequence of a species from the Helotiaceae family.</title>
        <authorList>
            <person name="Youssar L."/>
            <person name="Gruening B.A."/>
            <person name="Erxleben A."/>
            <person name="Guenther S."/>
            <person name="Huettel W."/>
        </authorList>
    </citation>
    <scope>NUCLEOTIDE SEQUENCE [LARGE SCALE GENOMIC DNA]</scope>
    <source>
        <strain evidence="3">ATCC 74030 / MF5533</strain>
    </source>
</reference>
<dbReference type="HOGENOM" id="CLU_2359934_0_0_1"/>
<organism evidence="2 3">
    <name type="scientific">Glarea lozoyensis (strain ATCC 74030 / MF5533)</name>
    <dbReference type="NCBI Taxonomy" id="1104152"/>
    <lineage>
        <taxon>Eukaryota</taxon>
        <taxon>Fungi</taxon>
        <taxon>Dikarya</taxon>
        <taxon>Ascomycota</taxon>
        <taxon>Pezizomycotina</taxon>
        <taxon>Leotiomycetes</taxon>
        <taxon>Helotiales</taxon>
        <taxon>Helotiaceae</taxon>
        <taxon>Glarea</taxon>
    </lineage>
</organism>
<gene>
    <name evidence="2" type="ORF">M7I_5033</name>
</gene>
<keyword evidence="3" id="KW-1185">Reference proteome</keyword>
<evidence type="ECO:0000313" key="2">
    <source>
        <dbReference type="EMBL" id="EHK99114.1"/>
    </source>
</evidence>